<sequence length="198" mass="21276">MTHQSIPTIYYAAVEGDPLDSASGSYVLATTNVCTIEGEDGRHRRIAFIGDSAWCDACQSIGVIAGGAPVPESRRMLDIVNGGRRQAVGGDAVVCRCERPPQIVATYGRRWRILDVGCRESAGSRVASSATPTSYDEQVRCAGRGATNGYPYFIETEDGRTFSGRLENGTRLPRIQTGVASDYSVVWGDEALARHEGV</sequence>
<dbReference type="RefSeq" id="WP_179745401.1">
    <property type="nucleotide sequence ID" value="NZ_JACCAS010000002.1"/>
</dbReference>
<evidence type="ECO:0000313" key="1">
    <source>
        <dbReference type="EMBL" id="NYH25450.1"/>
    </source>
</evidence>
<organism evidence="1 2">
    <name type="scientific">Paraburkholderia bryophila</name>
    <dbReference type="NCBI Taxonomy" id="420952"/>
    <lineage>
        <taxon>Bacteria</taxon>
        <taxon>Pseudomonadati</taxon>
        <taxon>Pseudomonadota</taxon>
        <taxon>Betaproteobacteria</taxon>
        <taxon>Burkholderiales</taxon>
        <taxon>Burkholderiaceae</taxon>
        <taxon>Paraburkholderia</taxon>
    </lineage>
</organism>
<dbReference type="CDD" id="cd14744">
    <property type="entry name" value="PAAR_CT_2"/>
    <property type="match status" value="1"/>
</dbReference>
<reference evidence="1 2" key="1">
    <citation type="submission" date="2020-07" db="EMBL/GenBank/DDBJ databases">
        <title>Exploring microbial biodiversity for novel pathways involved in the catabolism of aromatic compounds derived from lignin.</title>
        <authorList>
            <person name="Elkins J."/>
        </authorList>
    </citation>
    <scope>NUCLEOTIDE SEQUENCE [LARGE SCALE GENOMIC DNA]</scope>
    <source>
        <strain evidence="1 2">H2C3C</strain>
    </source>
</reference>
<gene>
    <name evidence="1" type="ORF">GGD40_005021</name>
</gene>
<dbReference type="AlphaFoldDB" id="A0A7Y9WQS6"/>
<dbReference type="Proteomes" id="UP000540929">
    <property type="component" value="Unassembled WGS sequence"/>
</dbReference>
<name>A0A7Y9WQS6_9BURK</name>
<accession>A0A7Y9WQS6</accession>
<keyword evidence="2" id="KW-1185">Reference proteome</keyword>
<dbReference type="EMBL" id="JACCAS010000002">
    <property type="protein sequence ID" value="NYH25450.1"/>
    <property type="molecule type" value="Genomic_DNA"/>
</dbReference>
<comment type="caution">
    <text evidence="1">The sequence shown here is derived from an EMBL/GenBank/DDBJ whole genome shotgun (WGS) entry which is preliminary data.</text>
</comment>
<evidence type="ECO:0000313" key="2">
    <source>
        <dbReference type="Proteomes" id="UP000540929"/>
    </source>
</evidence>
<protein>
    <recommendedName>
        <fullName evidence="3">PAAR motif-containing protein</fullName>
    </recommendedName>
</protein>
<evidence type="ECO:0008006" key="3">
    <source>
        <dbReference type="Google" id="ProtNLM"/>
    </source>
</evidence>
<proteinExistence type="predicted"/>